<feature type="transmembrane region" description="Helical" evidence="1">
    <location>
        <begin position="108"/>
        <end position="127"/>
    </location>
</feature>
<name>A0A317NF01_9NOCA</name>
<evidence type="ECO:0008006" key="5">
    <source>
        <dbReference type="Google" id="ProtNLM"/>
    </source>
</evidence>
<dbReference type="InterPro" id="IPR045770">
    <property type="entry name" value="DUF6223"/>
</dbReference>
<feature type="chain" id="PRO_5039333264" description="Membrane protein (TIGR02234 family)" evidence="2">
    <location>
        <begin position="24"/>
        <end position="134"/>
    </location>
</feature>
<reference evidence="3 4" key="1">
    <citation type="submission" date="2018-05" db="EMBL/GenBank/DDBJ databases">
        <title>Genomic Encyclopedia of Type Strains, Phase IV (KMG-IV): sequencing the most valuable type-strain genomes for metagenomic binning, comparative biology and taxonomic classification.</title>
        <authorList>
            <person name="Goeker M."/>
        </authorList>
    </citation>
    <scope>NUCLEOTIDE SEQUENCE [LARGE SCALE GENOMIC DNA]</scope>
    <source>
        <strain evidence="3 4">DSM 44717</strain>
    </source>
</reference>
<accession>A0A317NF01</accession>
<evidence type="ECO:0000313" key="3">
    <source>
        <dbReference type="EMBL" id="PWV73503.1"/>
    </source>
</evidence>
<keyword evidence="1" id="KW-0472">Membrane</keyword>
<evidence type="ECO:0000256" key="2">
    <source>
        <dbReference type="SAM" id="SignalP"/>
    </source>
</evidence>
<protein>
    <recommendedName>
        <fullName evidence="5">Membrane protein (TIGR02234 family)</fullName>
    </recommendedName>
</protein>
<gene>
    <name evidence="3" type="ORF">DFR69_107130</name>
</gene>
<dbReference type="RefSeq" id="WP_208644021.1">
    <property type="nucleotide sequence ID" value="NZ_QGTL01000007.1"/>
</dbReference>
<proteinExistence type="predicted"/>
<evidence type="ECO:0000256" key="1">
    <source>
        <dbReference type="SAM" id="Phobius"/>
    </source>
</evidence>
<keyword evidence="4" id="KW-1185">Reference proteome</keyword>
<organism evidence="3 4">
    <name type="scientific">Nocardia neocaledoniensis</name>
    <dbReference type="NCBI Taxonomy" id="236511"/>
    <lineage>
        <taxon>Bacteria</taxon>
        <taxon>Bacillati</taxon>
        <taxon>Actinomycetota</taxon>
        <taxon>Actinomycetes</taxon>
        <taxon>Mycobacteriales</taxon>
        <taxon>Nocardiaceae</taxon>
        <taxon>Nocardia</taxon>
    </lineage>
</organism>
<sequence length="134" mass="12785">MFVRPLAIVAMAGLATTASTSTALSRPTTATTSFAADVYDLSVGRLGSSSAALVGIAGVILGGLALARSGSATRSTIALFAGLLALAVGTVVAVTADGGLGTGNGLGGAFVAILVGAIATVLGALALRRARRAG</sequence>
<dbReference type="Proteomes" id="UP000246410">
    <property type="component" value="Unassembled WGS sequence"/>
</dbReference>
<keyword evidence="1" id="KW-0812">Transmembrane</keyword>
<keyword evidence="1" id="KW-1133">Transmembrane helix</keyword>
<feature type="transmembrane region" description="Helical" evidence="1">
    <location>
        <begin position="77"/>
        <end position="96"/>
    </location>
</feature>
<dbReference type="EMBL" id="QGTL01000007">
    <property type="protein sequence ID" value="PWV73503.1"/>
    <property type="molecule type" value="Genomic_DNA"/>
</dbReference>
<dbReference type="Pfam" id="PF19733">
    <property type="entry name" value="DUF6223"/>
    <property type="match status" value="1"/>
</dbReference>
<evidence type="ECO:0000313" key="4">
    <source>
        <dbReference type="Proteomes" id="UP000246410"/>
    </source>
</evidence>
<comment type="caution">
    <text evidence="3">The sequence shown here is derived from an EMBL/GenBank/DDBJ whole genome shotgun (WGS) entry which is preliminary data.</text>
</comment>
<keyword evidence="2" id="KW-0732">Signal</keyword>
<feature type="transmembrane region" description="Helical" evidence="1">
    <location>
        <begin position="45"/>
        <end position="65"/>
    </location>
</feature>
<feature type="signal peptide" evidence="2">
    <location>
        <begin position="1"/>
        <end position="23"/>
    </location>
</feature>
<dbReference type="AlphaFoldDB" id="A0A317NF01"/>